<sequence length="538" mass="56577">MVGSVLTLSLLGLGAVTHALPASKTVEERQGGIWGIGSGSGSFGYGSGSLPTSTCLSNVPISEQPPCILAPITGGFNPPKEKRQGSRFSLPPDSYSNTQHAIEELELELEQLQNKQDKTPDDYDEIRAIKSALKYLAGITSVSAPPGSGSTFTPGKRFSLPPDSYSNTKHAIEELEVESEQLQNKDDKTPDDYDEIRAIKSALKYLAGITSISAPPGSGSTFTPGKRQTFGLGDGVGSYSSECPNLDGAELALEALMHEDDHPSVEEYIVTQKLRHFLNGCGVTIIKSPDGTTTTIKPSDKRDTSPAPAPVFAIPTQSPGFDLAGLEKAYESLLQSVGTTKPSFSTWLAMQHLADLLEVYGISIDRSPVGKRAPQSSGTITIGTKACQLSDIMGLRAALAALQTAYGDPAKAPSNIFLIEQVIVTALQICGQGVSGWTTLTPGNPIPGQPINPDPTTPGAPIKPSNKIRQAPVSDPAALLAALNLLEQKYGTYGSGTIPVPIFLIMESMVTVLQDIPGVSVPGWPVLGQGSVTLTPST</sequence>
<gene>
    <name evidence="3" type="ORF">QBC46DRAFT_282302</name>
</gene>
<keyword evidence="2" id="KW-0732">Signal</keyword>
<evidence type="ECO:0000313" key="4">
    <source>
        <dbReference type="Proteomes" id="UP001303473"/>
    </source>
</evidence>
<accession>A0AAN6NFM7</accession>
<feature type="signal peptide" evidence="2">
    <location>
        <begin position="1"/>
        <end position="19"/>
    </location>
</feature>
<evidence type="ECO:0000256" key="2">
    <source>
        <dbReference type="SAM" id="SignalP"/>
    </source>
</evidence>
<feature type="coiled-coil region" evidence="1">
    <location>
        <begin position="95"/>
        <end position="122"/>
    </location>
</feature>
<proteinExistence type="predicted"/>
<dbReference type="EMBL" id="MU853767">
    <property type="protein sequence ID" value="KAK3943283.1"/>
    <property type="molecule type" value="Genomic_DNA"/>
</dbReference>
<comment type="caution">
    <text evidence="3">The sequence shown here is derived from an EMBL/GenBank/DDBJ whole genome shotgun (WGS) entry which is preliminary data.</text>
</comment>
<protein>
    <submittedName>
        <fullName evidence="3">Uncharacterized protein</fullName>
    </submittedName>
</protein>
<evidence type="ECO:0000256" key="1">
    <source>
        <dbReference type="SAM" id="Coils"/>
    </source>
</evidence>
<name>A0AAN6NFM7_9PEZI</name>
<keyword evidence="1" id="KW-0175">Coiled coil</keyword>
<feature type="chain" id="PRO_5043043906" evidence="2">
    <location>
        <begin position="20"/>
        <end position="538"/>
    </location>
</feature>
<organism evidence="3 4">
    <name type="scientific">Diplogelasinospora grovesii</name>
    <dbReference type="NCBI Taxonomy" id="303347"/>
    <lineage>
        <taxon>Eukaryota</taxon>
        <taxon>Fungi</taxon>
        <taxon>Dikarya</taxon>
        <taxon>Ascomycota</taxon>
        <taxon>Pezizomycotina</taxon>
        <taxon>Sordariomycetes</taxon>
        <taxon>Sordariomycetidae</taxon>
        <taxon>Sordariales</taxon>
        <taxon>Diplogelasinosporaceae</taxon>
        <taxon>Diplogelasinospora</taxon>
    </lineage>
</organism>
<dbReference type="Proteomes" id="UP001303473">
    <property type="component" value="Unassembled WGS sequence"/>
</dbReference>
<reference evidence="4" key="1">
    <citation type="journal article" date="2023" name="Mol. Phylogenet. Evol.">
        <title>Genome-scale phylogeny and comparative genomics of the fungal order Sordariales.</title>
        <authorList>
            <person name="Hensen N."/>
            <person name="Bonometti L."/>
            <person name="Westerberg I."/>
            <person name="Brannstrom I.O."/>
            <person name="Guillou S."/>
            <person name="Cros-Aarteil S."/>
            <person name="Calhoun S."/>
            <person name="Haridas S."/>
            <person name="Kuo A."/>
            <person name="Mondo S."/>
            <person name="Pangilinan J."/>
            <person name="Riley R."/>
            <person name="LaButti K."/>
            <person name="Andreopoulos B."/>
            <person name="Lipzen A."/>
            <person name="Chen C."/>
            <person name="Yan M."/>
            <person name="Daum C."/>
            <person name="Ng V."/>
            <person name="Clum A."/>
            <person name="Steindorff A."/>
            <person name="Ohm R.A."/>
            <person name="Martin F."/>
            <person name="Silar P."/>
            <person name="Natvig D.O."/>
            <person name="Lalanne C."/>
            <person name="Gautier V."/>
            <person name="Ament-Velasquez S.L."/>
            <person name="Kruys A."/>
            <person name="Hutchinson M.I."/>
            <person name="Powell A.J."/>
            <person name="Barry K."/>
            <person name="Miller A.N."/>
            <person name="Grigoriev I.V."/>
            <person name="Debuchy R."/>
            <person name="Gladieux P."/>
            <person name="Hiltunen Thoren M."/>
            <person name="Johannesson H."/>
        </authorList>
    </citation>
    <scope>NUCLEOTIDE SEQUENCE [LARGE SCALE GENOMIC DNA]</scope>
    <source>
        <strain evidence="4">CBS 340.73</strain>
    </source>
</reference>
<keyword evidence="4" id="KW-1185">Reference proteome</keyword>
<evidence type="ECO:0000313" key="3">
    <source>
        <dbReference type="EMBL" id="KAK3943283.1"/>
    </source>
</evidence>
<dbReference type="AlphaFoldDB" id="A0AAN6NFM7"/>